<evidence type="ECO:0000256" key="1">
    <source>
        <dbReference type="SAM" id="MobiDB-lite"/>
    </source>
</evidence>
<sequence>MYYNCLVNIPKNTGKISRNKRGKTTYIEYTYAREYFPRRNTTSPEERPLGKPIRIIRE</sequence>
<dbReference type="EMBL" id="JAQIEV010000011">
    <property type="protein sequence ID" value="MDA3782419.1"/>
    <property type="molecule type" value="Genomic_DNA"/>
</dbReference>
<feature type="region of interest" description="Disordered" evidence="1">
    <location>
        <begin position="39"/>
        <end position="58"/>
    </location>
</feature>
<comment type="caution">
    <text evidence="2">The sequence shown here is derived from an EMBL/GenBank/DDBJ whole genome shotgun (WGS) entry which is preliminary data.</text>
</comment>
<organism evidence="2 3">
    <name type="scientific">Lactobacillus delbrueckii</name>
    <dbReference type="NCBI Taxonomy" id="1584"/>
    <lineage>
        <taxon>Bacteria</taxon>
        <taxon>Bacillati</taxon>
        <taxon>Bacillota</taxon>
        <taxon>Bacilli</taxon>
        <taxon>Lactobacillales</taxon>
        <taxon>Lactobacillaceae</taxon>
        <taxon>Lactobacillus</taxon>
    </lineage>
</organism>
<evidence type="ECO:0000313" key="3">
    <source>
        <dbReference type="Proteomes" id="UP001213083"/>
    </source>
</evidence>
<evidence type="ECO:0000313" key="2">
    <source>
        <dbReference type="EMBL" id="MDA3782419.1"/>
    </source>
</evidence>
<dbReference type="AlphaFoldDB" id="A0ABD4W1D3"/>
<protein>
    <recommendedName>
        <fullName evidence="4">Transposase</fullName>
    </recommendedName>
</protein>
<dbReference type="Proteomes" id="UP001213083">
    <property type="component" value="Unassembled WGS sequence"/>
</dbReference>
<accession>A0ABD4W1D3</accession>
<reference evidence="2 3" key="1">
    <citation type="submission" date="2023-01" db="EMBL/GenBank/DDBJ databases">
        <title>Sequencing of the bacterial strains from artisanal fermented milk Matsoni.</title>
        <authorList>
            <person name="Rozman V."/>
            <person name="Accetto T."/>
            <person name="Bogovic Matijasic B."/>
        </authorList>
    </citation>
    <scope>NUCLEOTIDE SEQUENCE [LARGE SCALE GENOMIC DNA]</scope>
    <source>
        <strain evidence="3">lbl143</strain>
    </source>
</reference>
<name>A0ABD4W1D3_9LACO</name>
<evidence type="ECO:0008006" key="4">
    <source>
        <dbReference type="Google" id="ProtNLM"/>
    </source>
</evidence>
<proteinExistence type="predicted"/>
<dbReference type="RefSeq" id="WP_271018113.1">
    <property type="nucleotide sequence ID" value="NZ_JAQIEQ010000011.1"/>
</dbReference>
<gene>
    <name evidence="2" type="ORF">PF593_04545</name>
</gene>
<feature type="compositionally biased region" description="Basic and acidic residues" evidence="1">
    <location>
        <begin position="44"/>
        <end position="58"/>
    </location>
</feature>